<accession>A0A0D8P6Z4</accession>
<proteinExistence type="predicted"/>
<dbReference type="GeneID" id="93546943"/>
<dbReference type="EMBL" id="PYOP01000060">
    <property type="protein sequence ID" value="PSW90462.1"/>
    <property type="molecule type" value="Genomic_DNA"/>
</dbReference>
<sequence>MVTITAHNTGYTIAKSAVTKASKRLSAAGYFTDIYCMDRRFRLVITNDKQLPYEYAIHFIPSVDGDETHLEVFLKNDQKRYFVDDFSEPELIEDIINHYQHYNSSEF</sequence>
<reference evidence="1 4" key="1">
    <citation type="submission" date="2018-01" db="EMBL/GenBank/DDBJ databases">
        <title>Whole genome sequencing of Histamine producing bacteria.</title>
        <authorList>
            <person name="Butler K."/>
        </authorList>
    </citation>
    <scope>NUCLEOTIDE SEQUENCE [LARGE SCALE GENOMIC DNA]</scope>
    <source>
        <strain evidence="2 3">ATCC 51761</strain>
        <strain evidence="1 4">NCIMB 13481</strain>
    </source>
</reference>
<evidence type="ECO:0000313" key="2">
    <source>
        <dbReference type="EMBL" id="PSW90462.1"/>
    </source>
</evidence>
<dbReference type="Proteomes" id="UP000241954">
    <property type="component" value="Unassembled WGS sequence"/>
</dbReference>
<gene>
    <name evidence="1" type="ORF">C9I88_00415</name>
    <name evidence="2" type="ORF">C9J52_19855</name>
</gene>
<dbReference type="Proteomes" id="UP000241190">
    <property type="component" value="Unassembled WGS sequence"/>
</dbReference>
<evidence type="ECO:0000313" key="1">
    <source>
        <dbReference type="EMBL" id="PSV99660.1"/>
    </source>
</evidence>
<protein>
    <submittedName>
        <fullName evidence="1">Uncharacterized protein</fullName>
    </submittedName>
</protein>
<dbReference type="OrthoDB" id="5817990at2"/>
<evidence type="ECO:0000313" key="4">
    <source>
        <dbReference type="Proteomes" id="UP000241954"/>
    </source>
</evidence>
<comment type="caution">
    <text evidence="1">The sequence shown here is derived from an EMBL/GenBank/DDBJ whole genome shotgun (WGS) entry which is preliminary data.</text>
</comment>
<organism evidence="1 4">
    <name type="scientific">Photobacterium iliopiscarium</name>
    <dbReference type="NCBI Taxonomy" id="56192"/>
    <lineage>
        <taxon>Bacteria</taxon>
        <taxon>Pseudomonadati</taxon>
        <taxon>Pseudomonadota</taxon>
        <taxon>Gammaproteobacteria</taxon>
        <taxon>Vibrionales</taxon>
        <taxon>Vibrionaceae</taxon>
        <taxon>Photobacterium</taxon>
    </lineage>
</organism>
<dbReference type="RefSeq" id="WP_045038909.1">
    <property type="nucleotide sequence ID" value="NZ_JZSR01000071.1"/>
</dbReference>
<dbReference type="AlphaFoldDB" id="A0A0D8P6Z4"/>
<name>A0A0D8P6Z4_9GAMM</name>
<evidence type="ECO:0000313" key="3">
    <source>
        <dbReference type="Proteomes" id="UP000241190"/>
    </source>
</evidence>
<dbReference type="EMBL" id="PYLW01000001">
    <property type="protein sequence ID" value="PSV99660.1"/>
    <property type="molecule type" value="Genomic_DNA"/>
</dbReference>
<keyword evidence="3" id="KW-1185">Reference proteome</keyword>